<reference evidence="1 2" key="1">
    <citation type="submission" date="2023-10" db="EMBL/GenBank/DDBJ databases">
        <title>A novel Glycoside Hydrolase 43-Like Enzyme from Clostrdium boliviensis is an Endo-xylanase, and a Candidate for Xylooligosaccharides Production from Different Xylan Substrates.</title>
        <authorList>
            <person name="Alvarez M.T."/>
            <person name="Rocabado-Villegas L.R."/>
            <person name="Salas-Veizaga D.M."/>
            <person name="Linares-Pasten J.A."/>
            <person name="Gudmundsdottir E.E."/>
            <person name="Hreggvidsson G.O."/>
            <person name="Adlercreutz P."/>
            <person name="Nordberg Karlsson E."/>
        </authorList>
    </citation>
    <scope>NUCLEOTIDE SEQUENCE [LARGE SCALE GENOMIC DNA]</scope>
    <source>
        <strain evidence="1 2">E-1</strain>
    </source>
</reference>
<evidence type="ECO:0008006" key="3">
    <source>
        <dbReference type="Google" id="ProtNLM"/>
    </source>
</evidence>
<dbReference type="InterPro" id="IPR011990">
    <property type="entry name" value="TPR-like_helical_dom_sf"/>
</dbReference>
<accession>A0ABU4GUN7</accession>
<sequence length="208" mass="24219">MNNTDLKFKTVTAKDIDIIRTTALCAKINKEKAADILKDAYEKNDNDTYIKLSYALFNLCANTSNDALESKMKVEAALFAFEEILEDKPDYWLAWLYKIRILMMLPNNNKDESVIIDELRDMIQIQENSDYMPYFIAPYFLLAELYMNASEIPKALDIIEQAEKLQKCKISNFASTIHSIFKSFIKKAAVMHYQDLMQRAEHLEHAFF</sequence>
<evidence type="ECO:0000313" key="2">
    <source>
        <dbReference type="Proteomes" id="UP001276854"/>
    </source>
</evidence>
<keyword evidence="2" id="KW-1185">Reference proteome</keyword>
<dbReference type="RefSeq" id="WP_318066121.1">
    <property type="nucleotide sequence ID" value="NZ_JAWONS010000290.1"/>
</dbReference>
<dbReference type="SUPFAM" id="SSF48452">
    <property type="entry name" value="TPR-like"/>
    <property type="match status" value="1"/>
</dbReference>
<evidence type="ECO:0000313" key="1">
    <source>
        <dbReference type="EMBL" id="MDW2799932.1"/>
    </source>
</evidence>
<comment type="caution">
    <text evidence="1">The sequence shown here is derived from an EMBL/GenBank/DDBJ whole genome shotgun (WGS) entry which is preliminary data.</text>
</comment>
<dbReference type="EMBL" id="JAWONS010000290">
    <property type="protein sequence ID" value="MDW2799932.1"/>
    <property type="molecule type" value="Genomic_DNA"/>
</dbReference>
<proteinExistence type="predicted"/>
<dbReference type="Gene3D" id="1.25.40.10">
    <property type="entry name" value="Tetratricopeptide repeat domain"/>
    <property type="match status" value="1"/>
</dbReference>
<protein>
    <recommendedName>
        <fullName evidence="3">Tetratricopeptide repeat protein</fullName>
    </recommendedName>
</protein>
<name>A0ABU4GUN7_9CLOT</name>
<dbReference type="Proteomes" id="UP001276854">
    <property type="component" value="Unassembled WGS sequence"/>
</dbReference>
<organism evidence="1 2">
    <name type="scientific">Clostridium boliviensis</name>
    <dbReference type="NCBI Taxonomy" id="318465"/>
    <lineage>
        <taxon>Bacteria</taxon>
        <taxon>Bacillati</taxon>
        <taxon>Bacillota</taxon>
        <taxon>Clostridia</taxon>
        <taxon>Eubacteriales</taxon>
        <taxon>Clostridiaceae</taxon>
        <taxon>Clostridium</taxon>
    </lineage>
</organism>
<gene>
    <name evidence="1" type="ORF">RZO55_20375</name>
</gene>